<gene>
    <name evidence="4" type="primary">8237281</name>
    <name evidence="3" type="ORF">Phum_PHUM387140</name>
</gene>
<feature type="compositionally biased region" description="Polar residues" evidence="1">
    <location>
        <begin position="451"/>
        <end position="463"/>
    </location>
</feature>
<feature type="compositionally biased region" description="Low complexity" evidence="1">
    <location>
        <begin position="934"/>
        <end position="950"/>
    </location>
</feature>
<dbReference type="OMA" id="HKMAAKR"/>
<evidence type="ECO:0000313" key="4">
    <source>
        <dbReference type="EnsemblMetazoa" id="PHUM387140-PA"/>
    </source>
</evidence>
<dbReference type="STRING" id="121224.E0VQU4"/>
<feature type="compositionally biased region" description="Pro residues" evidence="1">
    <location>
        <begin position="1055"/>
        <end position="1068"/>
    </location>
</feature>
<reference evidence="4" key="3">
    <citation type="submission" date="2021-02" db="UniProtKB">
        <authorList>
            <consortium name="EnsemblMetazoa"/>
        </authorList>
    </citation>
    <scope>IDENTIFICATION</scope>
    <source>
        <strain evidence="4">USDA</strain>
    </source>
</reference>
<feature type="compositionally biased region" description="Polar residues" evidence="1">
    <location>
        <begin position="1094"/>
        <end position="1123"/>
    </location>
</feature>
<evidence type="ECO:0000313" key="5">
    <source>
        <dbReference type="Proteomes" id="UP000009046"/>
    </source>
</evidence>
<dbReference type="Proteomes" id="UP000009046">
    <property type="component" value="Unassembled WGS sequence"/>
</dbReference>
<organism>
    <name type="scientific">Pediculus humanus subsp. corporis</name>
    <name type="common">Body louse</name>
    <dbReference type="NCBI Taxonomy" id="121224"/>
    <lineage>
        <taxon>Eukaryota</taxon>
        <taxon>Metazoa</taxon>
        <taxon>Ecdysozoa</taxon>
        <taxon>Arthropoda</taxon>
        <taxon>Hexapoda</taxon>
        <taxon>Insecta</taxon>
        <taxon>Pterygota</taxon>
        <taxon>Neoptera</taxon>
        <taxon>Paraneoptera</taxon>
        <taxon>Psocodea</taxon>
        <taxon>Troctomorpha</taxon>
        <taxon>Phthiraptera</taxon>
        <taxon>Anoplura</taxon>
        <taxon>Pediculidae</taxon>
        <taxon>Pediculus</taxon>
    </lineage>
</organism>
<proteinExistence type="predicted"/>
<reference evidence="3" key="1">
    <citation type="submission" date="2007-04" db="EMBL/GenBank/DDBJ databases">
        <title>Annotation of Pediculus humanus corporis strain USDA.</title>
        <authorList>
            <person name="Kirkness E."/>
            <person name="Hannick L."/>
            <person name="Hass B."/>
            <person name="Bruggner R."/>
            <person name="Lawson D."/>
            <person name="Bidwell S."/>
            <person name="Joardar V."/>
            <person name="Caler E."/>
            <person name="Walenz B."/>
            <person name="Inman J."/>
            <person name="Schobel S."/>
            <person name="Galinsky K."/>
            <person name="Amedeo P."/>
            <person name="Strausberg R."/>
        </authorList>
    </citation>
    <scope>NUCLEOTIDE SEQUENCE</scope>
    <source>
        <strain evidence="3">USDA</strain>
    </source>
</reference>
<evidence type="ECO:0000256" key="1">
    <source>
        <dbReference type="SAM" id="MobiDB-lite"/>
    </source>
</evidence>
<dbReference type="GO" id="GO:0005938">
    <property type="term" value="C:cell cortex"/>
    <property type="evidence" value="ECO:0007669"/>
    <property type="project" value="TreeGrafter"/>
</dbReference>
<accession>E0VQU4</accession>
<sequence>MILSLIFFKENGTPVCVVSGGQFLGRNGWLNLRNNTNTEPPFRLFRDEGRTYLQWFGETSMRMAMEGKIILVHLMCKDASIAEEPKIFTPCVAFRVAGNPNAREVMFSPDVRSESNGGGLSVREYVAIGLCSLFLAIVYVASIIFYMHRRAKKEKKTNLRKRGDAHITLGEEGIIKSNPLLQASRHLGVCAEDNVGYITDSNSCSSDPDQVSDLLCLDEDLTSHQNVQTSAIIHPCNLDYGETLLNQDPNSIERLPEENVSIIETLEAKEAHSETMKAIASSNGRRKLYFNPSYFEPELLKAPPPAALEFLDKIREVIAIAKHKMSIKKFSPSLLGIPEEDVSLKTETNNNNFHRSMSSFNENIINSEFQKPYKETESVDLINRNFNSSRDNSCSSDSKQKIIQKWLEDVPVMVVKRDEKNKNSTTQSTGKTIENSKNLKKPNYCFGDDALNNQTSKETQTIKQNKKRPSTKNRPPPLPPQISKTSLNKTNISSNVEKGKCQKNENENAIQNINGAKDREIGSMPSTEHPPCPPPLPLLKIKQNENVNFKNNNIAQSNAPKNLMDAVIQELTTYKKNDKNSKLVQTQTTNQLHAQIDDDCLKKNFEKTEIDLDNDTVNNKNLIQIPETRQDNSSDGVQDDHEYEIILLNPDSKSENEKNPEKPKTFPQEILMKNEKNEGYSFVSEVYVNDDFGFCSGEFSRNSSSPLSNKSEKIKYEVVNEKQGRLTIQVKDSSNLYGEFISESDNFEPDTLERKQRKSKLVQKIDGNEDEKEIYANRKFHNIELNSKSETSNNDENFTDSLERPTIMLKTNGSFERNTLEKDVNELFRSLNRARMENFGSLREIYEAKSRNHKRRTETTSLIDSVNSDPDCFSTLSWGEERRNKLLHRGIILHIDDDFCARRKDRFFKKKSISTKSLLSDKVPSRPPKPMPIPRSRSVSPSSRSQTISPKPLNFFSLTQTTNEQNEELDMPPIPPPRSLPVSPELTQYHDRSETSSISNFFNTTHNTICRIHCKENCGSRCHITGSFVTSDSRPLLSLSPVPPRPPKLLICNSPPLPPRNSKPPLPPKNSKNNKNKSNLSKLATRPLPPLPVTEQSHQNSSPSCKEIDNLSTASGASTDSLNSSEYESFYTMPYEENNNNNNESSLRVKNLNDSAQSPDILMNDDISKESSFKNCSKIDAQKTAASHQQSQRILDSDKKLEKNRALNRLDDSGYLSTDSSESYCPQGVLASCDSKTVEKTEIYGGQNSETEDSLCDGASESGAESTATDSFFYGNFKKMNDTSLNDEQNSQNYMYSLKLSDVEVNSDTEKHCIPIMTYLIELCLI</sequence>
<evidence type="ECO:0000256" key="2">
    <source>
        <dbReference type="SAM" id="Phobius"/>
    </source>
</evidence>
<name>E0VQU4_PEDHC</name>
<evidence type="ECO:0000313" key="3">
    <source>
        <dbReference type="EMBL" id="EEB15750.1"/>
    </source>
</evidence>
<keyword evidence="2" id="KW-1133">Transmembrane helix</keyword>
<feature type="region of interest" description="Disordered" evidence="1">
    <location>
        <begin position="417"/>
        <end position="497"/>
    </location>
</feature>
<feature type="region of interest" description="Disordered" evidence="1">
    <location>
        <begin position="918"/>
        <end position="953"/>
    </location>
</feature>
<feature type="region of interest" description="Disordered" evidence="1">
    <location>
        <begin position="1033"/>
        <end position="1123"/>
    </location>
</feature>
<keyword evidence="2" id="KW-0472">Membrane</keyword>
<dbReference type="OrthoDB" id="6346242at2759"/>
<dbReference type="eggNOG" id="ENOG502QT9X">
    <property type="taxonomic scope" value="Eukaryota"/>
</dbReference>
<dbReference type="KEGG" id="phu:Phum_PHUM387140"/>
<dbReference type="CTD" id="8237281"/>
<protein>
    <submittedName>
        <fullName evidence="3 4">Uncharacterized protein</fullName>
    </submittedName>
</protein>
<dbReference type="PANTHER" id="PTHR39387:SF1">
    <property type="entry name" value="SHAVENOID, ISOFORM B"/>
    <property type="match status" value="1"/>
</dbReference>
<dbReference type="VEuPathDB" id="VectorBase:PHUM387140"/>
<dbReference type="InParanoid" id="E0VQU4"/>
<dbReference type="GO" id="GO:0035317">
    <property type="term" value="P:imaginal disc-derived wing hair organization"/>
    <property type="evidence" value="ECO:0007669"/>
    <property type="project" value="TreeGrafter"/>
</dbReference>
<dbReference type="GeneID" id="8237281"/>
<feature type="compositionally biased region" description="Polar residues" evidence="1">
    <location>
        <begin position="423"/>
        <end position="436"/>
    </location>
</feature>
<dbReference type="HOGENOM" id="CLU_259463_0_0_1"/>
<keyword evidence="2" id="KW-0812">Transmembrane</keyword>
<feature type="transmembrane region" description="Helical" evidence="2">
    <location>
        <begin position="125"/>
        <end position="146"/>
    </location>
</feature>
<keyword evidence="5" id="KW-1185">Reference proteome</keyword>
<feature type="compositionally biased region" description="Polar residues" evidence="1">
    <location>
        <begin position="482"/>
        <end position="496"/>
    </location>
</feature>
<dbReference type="PANTHER" id="PTHR39387">
    <property type="entry name" value="SHAVENOID, ISOFORM B"/>
    <property type="match status" value="1"/>
</dbReference>
<dbReference type="EnsemblMetazoa" id="PHUM387140-RA">
    <property type="protein sequence ID" value="PHUM387140-PA"/>
    <property type="gene ID" value="PHUM387140"/>
</dbReference>
<feature type="compositionally biased region" description="Low complexity" evidence="1">
    <location>
        <begin position="1069"/>
        <end position="1083"/>
    </location>
</feature>
<dbReference type="EMBL" id="DS235442">
    <property type="protein sequence ID" value="EEB15750.1"/>
    <property type="molecule type" value="Genomic_DNA"/>
</dbReference>
<dbReference type="RefSeq" id="XP_002428488.1">
    <property type="nucleotide sequence ID" value="XM_002428443.1"/>
</dbReference>
<dbReference type="EMBL" id="AAZO01004535">
    <property type="status" value="NOT_ANNOTATED_CDS"/>
    <property type="molecule type" value="Genomic_DNA"/>
</dbReference>
<reference evidence="3" key="2">
    <citation type="submission" date="2007-04" db="EMBL/GenBank/DDBJ databases">
        <title>The genome of the human body louse.</title>
        <authorList>
            <consortium name="The Human Body Louse Genome Consortium"/>
            <person name="Kirkness E."/>
            <person name="Walenz B."/>
            <person name="Hass B."/>
            <person name="Bruggner R."/>
            <person name="Strausberg R."/>
        </authorList>
    </citation>
    <scope>NUCLEOTIDE SEQUENCE</scope>
    <source>
        <strain evidence="3">USDA</strain>
    </source>
</reference>